<dbReference type="InterPro" id="IPR026021">
    <property type="entry name" value="YdjA-like"/>
</dbReference>
<dbReference type="Pfam" id="PF00881">
    <property type="entry name" value="Nitroreductase"/>
    <property type="match status" value="1"/>
</dbReference>
<dbReference type="EMBL" id="LN483073">
    <property type="protein sequence ID" value="CEA00685.1"/>
    <property type="molecule type" value="Genomic_DNA"/>
</dbReference>
<dbReference type="InterPro" id="IPR029479">
    <property type="entry name" value="Nitroreductase"/>
</dbReference>
<dbReference type="CDD" id="cd02135">
    <property type="entry name" value="YdjA-like"/>
    <property type="match status" value="1"/>
</dbReference>
<dbReference type="PANTHER" id="PTHR43821:SF1">
    <property type="entry name" value="NAD(P)H NITROREDUCTASE YDJA-RELATED"/>
    <property type="match status" value="1"/>
</dbReference>
<reference evidence="9" key="1">
    <citation type="submission" date="2014-07" db="EMBL/GenBank/DDBJ databases">
        <authorList>
            <person name="Urmite Genomes Urmite Genomes"/>
        </authorList>
    </citation>
    <scope>NUCLEOTIDE SEQUENCE</scope>
    <source>
        <strain evidence="9">13S34_air</strain>
    </source>
</reference>
<keyword evidence="3" id="KW-0285">Flavoprotein</keyword>
<keyword evidence="7" id="KW-0520">NAD</keyword>
<dbReference type="HOGENOM" id="CLU_070764_7_3_9"/>
<dbReference type="InterPro" id="IPR052530">
    <property type="entry name" value="NAD(P)H_nitroreductase"/>
</dbReference>
<proteinExistence type="inferred from homology"/>
<evidence type="ECO:0000256" key="4">
    <source>
        <dbReference type="ARBA" id="ARBA00022643"/>
    </source>
</evidence>
<evidence type="ECO:0000256" key="2">
    <source>
        <dbReference type="ARBA" id="ARBA00007118"/>
    </source>
</evidence>
<gene>
    <name evidence="9" type="primary">bluB_2</name>
    <name evidence="9" type="ORF">BN1050_00698</name>
</gene>
<dbReference type="SUPFAM" id="SSF55469">
    <property type="entry name" value="FMN-dependent nitroreductase-like"/>
    <property type="match status" value="1"/>
</dbReference>
<evidence type="ECO:0000256" key="1">
    <source>
        <dbReference type="ARBA" id="ARBA00001917"/>
    </source>
</evidence>
<comment type="cofactor">
    <cofactor evidence="1">
        <name>FMN</name>
        <dbReference type="ChEBI" id="CHEBI:58210"/>
    </cofactor>
</comment>
<organism evidence="9">
    <name type="scientific">Metalysinibacillus saudimassiliensis</name>
    <dbReference type="NCBI Taxonomy" id="1461583"/>
    <lineage>
        <taxon>Bacteria</taxon>
        <taxon>Bacillati</taxon>
        <taxon>Bacillota</taxon>
        <taxon>Bacilli</taxon>
        <taxon>Bacillales</taxon>
        <taxon>Caryophanaceae</taxon>
        <taxon>Metalysinibacillus</taxon>
    </lineage>
</organism>
<dbReference type="PATRIC" id="fig|1461583.4.peg.669"/>
<dbReference type="InterPro" id="IPR000415">
    <property type="entry name" value="Nitroreductase-like"/>
</dbReference>
<sequence length="187" mass="20953">MSIFTALEKRRAIRNYTDQPVARETIEQILAAAVQAPNDKNREPWRFYVVQGDALKRYEQVATAYLEERFPTKPHLVESSLKVIKTTPAVIVVTADIVEGDEDATKDNVFAVCAAIQSMWLAADELGLGFVWRTRGVGLVHDARMHDFIGADSSQQVVGTIFMGYPAEDNKLGDKKRTPAEEKTVWL</sequence>
<accession>A0A078M370</accession>
<keyword evidence="4" id="KW-0288">FMN</keyword>
<dbReference type="Gene3D" id="3.40.109.10">
    <property type="entry name" value="NADH Oxidase"/>
    <property type="match status" value="1"/>
</dbReference>
<dbReference type="AlphaFoldDB" id="A0A078M370"/>
<keyword evidence="5" id="KW-0521">NADP</keyword>
<evidence type="ECO:0000313" key="9">
    <source>
        <dbReference type="EMBL" id="CEA00685.1"/>
    </source>
</evidence>
<keyword evidence="6" id="KW-0560">Oxidoreductase</keyword>
<dbReference type="GO" id="GO:0016491">
    <property type="term" value="F:oxidoreductase activity"/>
    <property type="evidence" value="ECO:0007669"/>
    <property type="project" value="UniProtKB-KW"/>
</dbReference>
<comment type="similarity">
    <text evidence="2">Belongs to the nitroreductase family.</text>
</comment>
<evidence type="ECO:0000256" key="7">
    <source>
        <dbReference type="ARBA" id="ARBA00023027"/>
    </source>
</evidence>
<evidence type="ECO:0000259" key="8">
    <source>
        <dbReference type="Pfam" id="PF00881"/>
    </source>
</evidence>
<protein>
    <submittedName>
        <fullName evidence="9">5,6-dimethylbenzimidazole synthase</fullName>
    </submittedName>
</protein>
<evidence type="ECO:0000256" key="5">
    <source>
        <dbReference type="ARBA" id="ARBA00022857"/>
    </source>
</evidence>
<dbReference type="PANTHER" id="PTHR43821">
    <property type="entry name" value="NAD(P)H NITROREDUCTASE YDJA-RELATED"/>
    <property type="match status" value="1"/>
</dbReference>
<feature type="domain" description="Nitroreductase" evidence="8">
    <location>
        <begin position="8"/>
        <end position="165"/>
    </location>
</feature>
<name>A0A078M370_9BACL</name>
<evidence type="ECO:0000256" key="3">
    <source>
        <dbReference type="ARBA" id="ARBA00022630"/>
    </source>
</evidence>
<evidence type="ECO:0000256" key="6">
    <source>
        <dbReference type="ARBA" id="ARBA00023002"/>
    </source>
</evidence>